<dbReference type="EMBL" id="JBHSPC010000010">
    <property type="protein sequence ID" value="MFC5669042.1"/>
    <property type="molecule type" value="Genomic_DNA"/>
</dbReference>
<name>A0ABW0XES0_9ACTN</name>
<protein>
    <submittedName>
        <fullName evidence="1">Uncharacterized protein</fullName>
    </submittedName>
</protein>
<evidence type="ECO:0000313" key="2">
    <source>
        <dbReference type="Proteomes" id="UP001596183"/>
    </source>
</evidence>
<reference evidence="2" key="1">
    <citation type="journal article" date="2019" name="Int. J. Syst. Evol. Microbiol.">
        <title>The Global Catalogue of Microorganisms (GCM) 10K type strain sequencing project: providing services to taxonomists for standard genome sequencing and annotation.</title>
        <authorList>
            <consortium name="The Broad Institute Genomics Platform"/>
            <consortium name="The Broad Institute Genome Sequencing Center for Infectious Disease"/>
            <person name="Wu L."/>
            <person name="Ma J."/>
        </authorList>
    </citation>
    <scope>NUCLEOTIDE SEQUENCE [LARGE SCALE GENOMIC DNA]</scope>
    <source>
        <strain evidence="2">JCM 13852</strain>
    </source>
</reference>
<organism evidence="1 2">
    <name type="scientific">Streptomyces incanus</name>
    <dbReference type="NCBI Taxonomy" id="887453"/>
    <lineage>
        <taxon>Bacteria</taxon>
        <taxon>Bacillati</taxon>
        <taxon>Actinomycetota</taxon>
        <taxon>Actinomycetes</taxon>
        <taxon>Kitasatosporales</taxon>
        <taxon>Streptomycetaceae</taxon>
        <taxon>Streptomyces</taxon>
    </lineage>
</organism>
<comment type="caution">
    <text evidence="1">The sequence shown here is derived from an EMBL/GenBank/DDBJ whole genome shotgun (WGS) entry which is preliminary data.</text>
</comment>
<sequence length="102" mass="10966">MTAIEAGRRERTTAVVHRADPELSHLVLPGWMHGQITVPIPTDELTAATGLGRDELPGTELTVTANLAAGTNTDVDPGVVRLPGQRRLQAAWPPKPCWSPTR</sequence>
<gene>
    <name evidence="1" type="ORF">ACFP2V_02600</name>
</gene>
<dbReference type="Proteomes" id="UP001596183">
    <property type="component" value="Unassembled WGS sequence"/>
</dbReference>
<keyword evidence="2" id="KW-1185">Reference proteome</keyword>
<proteinExistence type="predicted"/>
<evidence type="ECO:0000313" key="1">
    <source>
        <dbReference type="EMBL" id="MFC5669042.1"/>
    </source>
</evidence>
<accession>A0ABW0XES0</accession>
<dbReference type="RefSeq" id="WP_381204740.1">
    <property type="nucleotide sequence ID" value="NZ_JBHSPC010000010.1"/>
</dbReference>